<keyword evidence="13" id="KW-1185">Reference proteome</keyword>
<dbReference type="Pfam" id="PF00593">
    <property type="entry name" value="TonB_dep_Rec_b-barrel"/>
    <property type="match status" value="1"/>
</dbReference>
<dbReference type="EMBL" id="JBHLWI010000026">
    <property type="protein sequence ID" value="MFC0262827.1"/>
    <property type="molecule type" value="Genomic_DNA"/>
</dbReference>
<evidence type="ECO:0000256" key="4">
    <source>
        <dbReference type="ARBA" id="ARBA00022692"/>
    </source>
</evidence>
<keyword evidence="2 8" id="KW-0813">Transport</keyword>
<dbReference type="Pfam" id="PF07715">
    <property type="entry name" value="Plug"/>
    <property type="match status" value="1"/>
</dbReference>
<keyword evidence="7 8" id="KW-0998">Cell outer membrane</keyword>
<evidence type="ECO:0000259" key="10">
    <source>
        <dbReference type="Pfam" id="PF00593"/>
    </source>
</evidence>
<evidence type="ECO:0000256" key="1">
    <source>
        <dbReference type="ARBA" id="ARBA00004571"/>
    </source>
</evidence>
<dbReference type="Gene3D" id="2.40.170.20">
    <property type="entry name" value="TonB-dependent receptor, beta-barrel domain"/>
    <property type="match status" value="1"/>
</dbReference>
<dbReference type="InterPro" id="IPR000531">
    <property type="entry name" value="Beta-barrel_TonB"/>
</dbReference>
<dbReference type="Gene3D" id="2.60.40.1120">
    <property type="entry name" value="Carboxypeptidase-like, regulatory domain"/>
    <property type="match status" value="1"/>
</dbReference>
<evidence type="ECO:0000259" key="11">
    <source>
        <dbReference type="Pfam" id="PF07715"/>
    </source>
</evidence>
<dbReference type="Gene3D" id="2.170.130.10">
    <property type="entry name" value="TonB-dependent receptor, plug domain"/>
    <property type="match status" value="1"/>
</dbReference>
<name>A0ABV6FT94_9BACT</name>
<gene>
    <name evidence="12" type="ORF">ACFFIP_09050</name>
</gene>
<dbReference type="InterPro" id="IPR037066">
    <property type="entry name" value="Plug_dom_sf"/>
</dbReference>
<dbReference type="PANTHER" id="PTHR30069:SF40">
    <property type="entry name" value="TONB-DEPENDENT RECEPTOR NMB0964-RELATED"/>
    <property type="match status" value="1"/>
</dbReference>
<evidence type="ECO:0000256" key="8">
    <source>
        <dbReference type="PROSITE-ProRule" id="PRU01360"/>
    </source>
</evidence>
<evidence type="ECO:0000313" key="12">
    <source>
        <dbReference type="EMBL" id="MFC0262827.1"/>
    </source>
</evidence>
<keyword evidence="3 8" id="KW-1134">Transmembrane beta strand</keyword>
<dbReference type="Proteomes" id="UP001589797">
    <property type="component" value="Unassembled WGS sequence"/>
</dbReference>
<evidence type="ECO:0000256" key="7">
    <source>
        <dbReference type="ARBA" id="ARBA00023237"/>
    </source>
</evidence>
<dbReference type="Pfam" id="PF13715">
    <property type="entry name" value="CarbopepD_reg_2"/>
    <property type="match status" value="1"/>
</dbReference>
<keyword evidence="6 8" id="KW-0472">Membrane</keyword>
<dbReference type="InterPro" id="IPR008969">
    <property type="entry name" value="CarboxyPept-like_regulatory"/>
</dbReference>
<proteinExistence type="inferred from homology"/>
<dbReference type="SUPFAM" id="SSF49464">
    <property type="entry name" value="Carboxypeptidase regulatory domain-like"/>
    <property type="match status" value="1"/>
</dbReference>
<evidence type="ECO:0000256" key="5">
    <source>
        <dbReference type="ARBA" id="ARBA00023077"/>
    </source>
</evidence>
<comment type="similarity">
    <text evidence="8 9">Belongs to the TonB-dependent receptor family.</text>
</comment>
<dbReference type="InterPro" id="IPR039426">
    <property type="entry name" value="TonB-dep_rcpt-like"/>
</dbReference>
<comment type="subcellular location">
    <subcellularLocation>
        <location evidence="1 8">Cell outer membrane</location>
        <topology evidence="1 8">Multi-pass membrane protein</topology>
    </subcellularLocation>
</comment>
<keyword evidence="4 8" id="KW-0812">Transmembrane</keyword>
<sequence length="755" mass="85152">MTLQTAVAQDECNLVLRGKVVHLENNEPIDGAFIWIVEAERGTVSDAMGNFRIQNICPGKITIKVQYLGHKDQFEEISMTSNSNLTIRLVAEDINLEGVDIHGHQDALLTSNTVSSIYGDVLRENRGLNLGELLKNIPGITSYSSGTNIQKPVIHGLHSNRILILNNGVRLEGQQWGAEHAPEIDPMAAKEISVVKGAETVRFGPDAMGGVIMVNPEPLPIKAGQSGQIDLIGFSNGQGINGSAYLIGGSEKIKGLGYRVQASSKMAGNIRTPDYMLDNTGLREFNFSGGLGYTTQTLGTEIYFSHFQTTIGILKDAHTGNLSDLQSIIENGRPFNTPDFTYTIQNPKQQVDHQLLKLKAHYHLHDGAKLNLQYAFQRNHRQEFDRRRGELDARPALDMELFTNTLDFSYTHQTRKNWDGSVGISVIQQANSNIPGTGVTPLIPNFDMFNFGIYAIEKFTNGPLEIEGGLRYDYRWTDAARFANGQLQEKVYQFNNASAFIGGVYAFSRNWTFNSNLATAWRPPNVNELFSQGLHHGLAAIEIGNPDFVSEQSFKWLNTLNYADRSLNIELTAYTNRINNYIYLNPVQEQFVSLRGTFNVFEYRQTDANLYGADISALWEISKKWEMFTRGSMVRAINLLDDTFLPFIPSDRIESGLNFKLNNKSGRINSKIFFSNFSVARQNREPEFDFAQAPPAYSVWNAGIQNRFKSKDKFIHIGLHVNNVFNVAYRDYMNRFRYFSHEIGRNIFLKLNYEF</sequence>
<keyword evidence="12" id="KW-0675">Receptor</keyword>
<dbReference type="PANTHER" id="PTHR30069">
    <property type="entry name" value="TONB-DEPENDENT OUTER MEMBRANE RECEPTOR"/>
    <property type="match status" value="1"/>
</dbReference>
<evidence type="ECO:0000256" key="6">
    <source>
        <dbReference type="ARBA" id="ARBA00023136"/>
    </source>
</evidence>
<evidence type="ECO:0000313" key="13">
    <source>
        <dbReference type="Proteomes" id="UP001589797"/>
    </source>
</evidence>
<evidence type="ECO:0000256" key="3">
    <source>
        <dbReference type="ARBA" id="ARBA00022452"/>
    </source>
</evidence>
<feature type="domain" description="TonB-dependent receptor-like beta-barrel" evidence="10">
    <location>
        <begin position="321"/>
        <end position="724"/>
    </location>
</feature>
<feature type="domain" description="TonB-dependent receptor plug" evidence="11">
    <location>
        <begin position="110"/>
        <end position="211"/>
    </location>
</feature>
<dbReference type="SUPFAM" id="SSF56935">
    <property type="entry name" value="Porins"/>
    <property type="match status" value="1"/>
</dbReference>
<dbReference type="InterPro" id="IPR036942">
    <property type="entry name" value="Beta-barrel_TonB_sf"/>
</dbReference>
<dbReference type="PROSITE" id="PS52016">
    <property type="entry name" value="TONB_DEPENDENT_REC_3"/>
    <property type="match status" value="1"/>
</dbReference>
<evidence type="ECO:0000256" key="9">
    <source>
        <dbReference type="RuleBase" id="RU003357"/>
    </source>
</evidence>
<accession>A0ABV6FT94</accession>
<reference evidence="12 13" key="1">
    <citation type="submission" date="2024-09" db="EMBL/GenBank/DDBJ databases">
        <authorList>
            <person name="Sun Q."/>
            <person name="Mori K."/>
        </authorList>
    </citation>
    <scope>NUCLEOTIDE SEQUENCE [LARGE SCALE GENOMIC DNA]</scope>
    <source>
        <strain evidence="12 13">CCM 7650</strain>
    </source>
</reference>
<comment type="caution">
    <text evidence="12">The sequence shown here is derived from an EMBL/GenBank/DDBJ whole genome shotgun (WGS) entry which is preliminary data.</text>
</comment>
<organism evidence="12 13">
    <name type="scientific">Fontibacter flavus</name>
    <dbReference type="NCBI Taxonomy" id="654838"/>
    <lineage>
        <taxon>Bacteria</taxon>
        <taxon>Pseudomonadati</taxon>
        <taxon>Bacteroidota</taxon>
        <taxon>Cytophagia</taxon>
        <taxon>Cytophagales</taxon>
        <taxon>Cyclobacteriaceae</taxon>
        <taxon>Fontibacter</taxon>
    </lineage>
</organism>
<keyword evidence="5 9" id="KW-0798">TonB box</keyword>
<evidence type="ECO:0000256" key="2">
    <source>
        <dbReference type="ARBA" id="ARBA00022448"/>
    </source>
</evidence>
<dbReference type="RefSeq" id="WP_382387281.1">
    <property type="nucleotide sequence ID" value="NZ_JBHLWI010000026.1"/>
</dbReference>
<protein>
    <submittedName>
        <fullName evidence="12">TonB-dependent receptor</fullName>
    </submittedName>
</protein>
<dbReference type="InterPro" id="IPR012910">
    <property type="entry name" value="Plug_dom"/>
</dbReference>